<reference evidence="1 2" key="1">
    <citation type="journal article" date="2023" name="Science">
        <title>Complex scaffold remodeling in plant triterpene biosynthesis.</title>
        <authorList>
            <person name="De La Pena R."/>
            <person name="Hodgson H."/>
            <person name="Liu J.C."/>
            <person name="Stephenson M.J."/>
            <person name="Martin A.C."/>
            <person name="Owen C."/>
            <person name="Harkess A."/>
            <person name="Leebens-Mack J."/>
            <person name="Jimenez L.E."/>
            <person name="Osbourn A."/>
            <person name="Sattely E.S."/>
        </authorList>
    </citation>
    <scope>NUCLEOTIDE SEQUENCE [LARGE SCALE GENOMIC DNA]</scope>
    <source>
        <strain evidence="2">cv. JPN11</strain>
        <tissue evidence="1">Leaf</tissue>
    </source>
</reference>
<accession>A0ACC1X741</accession>
<dbReference type="Proteomes" id="UP001164539">
    <property type="component" value="Chromosome 11"/>
</dbReference>
<comment type="caution">
    <text evidence="1">The sequence shown here is derived from an EMBL/GenBank/DDBJ whole genome shotgun (WGS) entry which is preliminary data.</text>
</comment>
<keyword evidence="2" id="KW-1185">Reference proteome</keyword>
<dbReference type="EMBL" id="CM051404">
    <property type="protein sequence ID" value="KAJ4707152.1"/>
    <property type="molecule type" value="Genomic_DNA"/>
</dbReference>
<sequence length="81" mass="9225">MLTGRKEAINTQNQNLFLLEAFYRRRKRRKKEKSMCSVDVDPYPGGSPSCNLSPSISSVNSRESCHLYCVLCAFAHNEVLK</sequence>
<evidence type="ECO:0000313" key="1">
    <source>
        <dbReference type="EMBL" id="KAJ4707152.1"/>
    </source>
</evidence>
<proteinExistence type="predicted"/>
<name>A0ACC1X741_MELAZ</name>
<protein>
    <submittedName>
        <fullName evidence="1">Uncharacterized protein</fullName>
    </submittedName>
</protein>
<gene>
    <name evidence="1" type="ORF">OWV82_020710</name>
</gene>
<evidence type="ECO:0000313" key="2">
    <source>
        <dbReference type="Proteomes" id="UP001164539"/>
    </source>
</evidence>
<organism evidence="1 2">
    <name type="scientific">Melia azedarach</name>
    <name type="common">Chinaberry tree</name>
    <dbReference type="NCBI Taxonomy" id="155640"/>
    <lineage>
        <taxon>Eukaryota</taxon>
        <taxon>Viridiplantae</taxon>
        <taxon>Streptophyta</taxon>
        <taxon>Embryophyta</taxon>
        <taxon>Tracheophyta</taxon>
        <taxon>Spermatophyta</taxon>
        <taxon>Magnoliopsida</taxon>
        <taxon>eudicotyledons</taxon>
        <taxon>Gunneridae</taxon>
        <taxon>Pentapetalae</taxon>
        <taxon>rosids</taxon>
        <taxon>malvids</taxon>
        <taxon>Sapindales</taxon>
        <taxon>Meliaceae</taxon>
        <taxon>Melia</taxon>
    </lineage>
</organism>